<reference evidence="4" key="1">
    <citation type="submission" date="2016-06" db="UniProtKB">
        <authorList>
            <consortium name="WormBaseParasite"/>
        </authorList>
    </citation>
    <scope>IDENTIFICATION</scope>
</reference>
<keyword evidence="3" id="KW-1185">Reference proteome</keyword>
<feature type="region of interest" description="Disordered" evidence="1">
    <location>
        <begin position="279"/>
        <end position="314"/>
    </location>
</feature>
<dbReference type="AlphaFoldDB" id="A0A183DC98"/>
<reference evidence="2 3" key="2">
    <citation type="submission" date="2018-11" db="EMBL/GenBank/DDBJ databases">
        <authorList>
            <consortium name="Pathogen Informatics"/>
        </authorList>
    </citation>
    <scope>NUCLEOTIDE SEQUENCE [LARGE SCALE GENOMIC DNA]</scope>
</reference>
<feature type="region of interest" description="Disordered" evidence="1">
    <location>
        <begin position="1"/>
        <end position="39"/>
    </location>
</feature>
<gene>
    <name evidence="2" type="ORF">GPUH_LOCUS6339</name>
</gene>
<feature type="compositionally biased region" description="Basic and acidic residues" evidence="1">
    <location>
        <begin position="218"/>
        <end position="235"/>
    </location>
</feature>
<evidence type="ECO:0000313" key="2">
    <source>
        <dbReference type="EMBL" id="VDK54336.1"/>
    </source>
</evidence>
<feature type="compositionally biased region" description="Acidic residues" evidence="1">
    <location>
        <begin position="165"/>
        <end position="175"/>
    </location>
</feature>
<feature type="compositionally biased region" description="Polar residues" evidence="1">
    <location>
        <begin position="282"/>
        <end position="303"/>
    </location>
</feature>
<dbReference type="EMBL" id="UYRT01014741">
    <property type="protein sequence ID" value="VDK54336.1"/>
    <property type="molecule type" value="Genomic_DNA"/>
</dbReference>
<proteinExistence type="predicted"/>
<accession>A0A183DC98</accession>
<feature type="region of interest" description="Disordered" evidence="1">
    <location>
        <begin position="215"/>
        <end position="235"/>
    </location>
</feature>
<dbReference type="Proteomes" id="UP000271098">
    <property type="component" value="Unassembled WGS sequence"/>
</dbReference>
<evidence type="ECO:0000256" key="1">
    <source>
        <dbReference type="SAM" id="MobiDB-lite"/>
    </source>
</evidence>
<feature type="region of interest" description="Disordered" evidence="1">
    <location>
        <begin position="156"/>
        <end position="181"/>
    </location>
</feature>
<feature type="compositionally biased region" description="Polar residues" evidence="1">
    <location>
        <begin position="26"/>
        <end position="38"/>
    </location>
</feature>
<protein>
    <submittedName>
        <fullName evidence="4">ZM domain-containing protein</fullName>
    </submittedName>
</protein>
<organism evidence="4">
    <name type="scientific">Gongylonema pulchrum</name>
    <dbReference type="NCBI Taxonomy" id="637853"/>
    <lineage>
        <taxon>Eukaryota</taxon>
        <taxon>Metazoa</taxon>
        <taxon>Ecdysozoa</taxon>
        <taxon>Nematoda</taxon>
        <taxon>Chromadorea</taxon>
        <taxon>Rhabditida</taxon>
        <taxon>Spirurina</taxon>
        <taxon>Spiruromorpha</taxon>
        <taxon>Spiruroidea</taxon>
        <taxon>Gongylonematidae</taxon>
        <taxon>Gongylonema</taxon>
    </lineage>
</organism>
<evidence type="ECO:0000313" key="4">
    <source>
        <dbReference type="WBParaSite" id="GPUH_0000634801-mRNA-1"/>
    </source>
</evidence>
<sequence length="314" mass="35149">SHWNVPDNRHFQSENPIGYTHFGYPSQASHPGQASSAPRQALLQTAATQTQASSRTAAQLVHNPETYPLSFQEYVARHLPRTHILQATQDSSESEEDGGHPENPIAQQLTEQAQRIHSSNPVFPAPSSSLIREMLQRSLEAQLVLPYLHRQLPDSVHAAQRKPEETDEETSDSDDNQQVRLDHLPGTFDSAQKKHSYPRYSFAGVAIIPGYHASTGYDARHDNKNSGDSRDNRDDTRAYNVSLSRSNSQYSDQWIKQQATALCRTLATQLMGIPIPRVKSLRPNTDMQEVQSSRRNPSHQTPDPLTFAAKPPHV</sequence>
<name>A0A183DC98_9BILA</name>
<dbReference type="WBParaSite" id="GPUH_0000634801-mRNA-1">
    <property type="protein sequence ID" value="GPUH_0000634801-mRNA-1"/>
    <property type="gene ID" value="GPUH_0000634801"/>
</dbReference>
<evidence type="ECO:0000313" key="3">
    <source>
        <dbReference type="Proteomes" id="UP000271098"/>
    </source>
</evidence>